<keyword evidence="3" id="KW-0418">Kinase</keyword>
<dbReference type="Pfam" id="PF00646">
    <property type="entry name" value="F-box"/>
    <property type="match status" value="2"/>
</dbReference>
<organism evidence="3 5">
    <name type="scientific">Legionella cherrii</name>
    <dbReference type="NCBI Taxonomy" id="28084"/>
    <lineage>
        <taxon>Bacteria</taxon>
        <taxon>Pseudomonadati</taxon>
        <taxon>Pseudomonadota</taxon>
        <taxon>Gammaproteobacteria</taxon>
        <taxon>Legionellales</taxon>
        <taxon>Legionellaceae</taxon>
        <taxon>Legionella</taxon>
    </lineage>
</organism>
<dbReference type="PATRIC" id="fig|28084.5.peg.1214"/>
<dbReference type="PANTHER" id="PTHR40086">
    <property type="entry name" value="PHOSPHOTRANSFERASE YTMP-RELATED"/>
    <property type="match status" value="1"/>
</dbReference>
<dbReference type="InterPro" id="IPR052077">
    <property type="entry name" value="CcrZ_PhaseVar_Mediator"/>
</dbReference>
<feature type="region of interest" description="Disordered" evidence="1">
    <location>
        <begin position="793"/>
        <end position="813"/>
    </location>
</feature>
<dbReference type="RefSeq" id="WP_028382095.1">
    <property type="nucleotide sequence ID" value="NZ_CAAAIT010000002.1"/>
</dbReference>
<dbReference type="AlphaFoldDB" id="A0A0W0S7J3"/>
<gene>
    <name evidence="3" type="ORF">Lche_1117</name>
    <name evidence="4" type="ORF">NCTC11976_01763</name>
</gene>
<reference evidence="3 5" key="1">
    <citation type="submission" date="2015-11" db="EMBL/GenBank/DDBJ databases">
        <title>Genomic analysis of 38 Legionella species identifies large and diverse effector repertoires.</title>
        <authorList>
            <person name="Burstein D."/>
            <person name="Amaro F."/>
            <person name="Zusman T."/>
            <person name="Lifshitz Z."/>
            <person name="Cohen O."/>
            <person name="Gilbert J.A."/>
            <person name="Pupko T."/>
            <person name="Shuman H.A."/>
            <person name="Segal G."/>
        </authorList>
    </citation>
    <scope>NUCLEOTIDE SEQUENCE [LARGE SCALE GENOMIC DNA]</scope>
    <source>
        <strain evidence="3 5">ORW</strain>
    </source>
</reference>
<dbReference type="Proteomes" id="UP000054921">
    <property type="component" value="Unassembled WGS sequence"/>
</dbReference>
<protein>
    <submittedName>
        <fullName evidence="3">Choline kinase</fullName>
    </submittedName>
</protein>
<evidence type="ECO:0000313" key="3">
    <source>
        <dbReference type="EMBL" id="KTC79097.1"/>
    </source>
</evidence>
<evidence type="ECO:0000313" key="5">
    <source>
        <dbReference type="Proteomes" id="UP000054921"/>
    </source>
</evidence>
<dbReference type="SMART" id="SM00256">
    <property type="entry name" value="FBOX"/>
    <property type="match status" value="2"/>
</dbReference>
<sequence length="813" mass="92874">MKFFDISLPLSVVQKIVRYVPSEDKKKLSFVNQSWRELLTHEGSELFIEAQDSTDVSELRPHIEAFLPVIPQSPITIKRLTEGFSPWANSYLVQVGDERFVLRHIRHKEGRAREVLASIFFAHSKVAPGVEYFDFSSGVVIMRYVENDPSITGKLDDEQLKLIAKKFAVIHSGPHFKKREEIESSTLITERRETLKSYIKASPVFFLQQYALMQLDYLSSLVRQTHYCHNDVNPNNILATPDNFYFIDWECAGLNDPFLDLATVVATLRLKTPAAKSLLTHYLGHEPSSEEYLHYVRMQQIALLRFAICFAANIKDPLSVSHVEIGSIPAFNEYQPSDGKVDKGSDLGKFYISVMLIKQAMQTVNDYQFKRQLNNKLLGSESKPAKDFNFGELQVPYFIMGGILKYLRKDEIQTLRLVCRSWRLFVDEQIVKPKELLPEGAVEVISNSKAIATRLKSVVQSFLPWNVGVIKQLNGGLSPFCQNFLVEAYNQKYVIKILEEDSAQGWVELYAAEAASCMGIGPRMIYFNAAQKVAIYEFVANDPRWPLDKSLDRLASLGSVISALHAIKVPERKVSKESDKFLQLKSRVNDLAEINAQFEDFSLVISLFNDLDYLLSLNPKASLCHYDMNPWNILFQTEENQFSLIDWEFARVGNPLFDVATIANFLRLNALEETFLHIAYKKGRISALDEASYQITKAYVYLRYAICSLGLNTSYDLKIDQSILSNLPPFNQFNPFQLKIDKNTNEGRYYIALMFVKAAMNLLTDKQFISHLKTYQQGFKTDYIPSFFAPSSDRLDEQNGPGINASFKQDLYS</sequence>
<proteinExistence type="predicted"/>
<evidence type="ECO:0000313" key="4">
    <source>
        <dbReference type="EMBL" id="VEB36543.1"/>
    </source>
</evidence>
<dbReference type="STRING" id="28084.Lche_1117"/>
<name>A0A0W0S7J3_9GAMM</name>
<accession>A0A0W0S7J3</accession>
<dbReference type="PANTHER" id="PTHR40086:SF1">
    <property type="entry name" value="CELL CYCLE REGULATOR CCRZ"/>
    <property type="match status" value="1"/>
</dbReference>
<dbReference type="PROSITE" id="PS50181">
    <property type="entry name" value="FBOX"/>
    <property type="match status" value="1"/>
</dbReference>
<reference evidence="4 6" key="2">
    <citation type="submission" date="2018-12" db="EMBL/GenBank/DDBJ databases">
        <authorList>
            <consortium name="Pathogen Informatics"/>
        </authorList>
    </citation>
    <scope>NUCLEOTIDE SEQUENCE [LARGE SCALE GENOMIC DNA]</scope>
    <source>
        <strain evidence="4 6">NCTC11976</strain>
    </source>
</reference>
<dbReference type="InterPro" id="IPR002575">
    <property type="entry name" value="Aminoglycoside_PTrfase"/>
</dbReference>
<evidence type="ECO:0000313" key="6">
    <source>
        <dbReference type="Proteomes" id="UP000277577"/>
    </source>
</evidence>
<keyword evidence="3" id="KW-0808">Transferase</keyword>
<dbReference type="InterPro" id="IPR011009">
    <property type="entry name" value="Kinase-like_dom_sf"/>
</dbReference>
<dbReference type="EMBL" id="LR134173">
    <property type="protein sequence ID" value="VEB36543.1"/>
    <property type="molecule type" value="Genomic_DNA"/>
</dbReference>
<dbReference type="Proteomes" id="UP000277577">
    <property type="component" value="Chromosome"/>
</dbReference>
<keyword evidence="6" id="KW-1185">Reference proteome</keyword>
<dbReference type="EMBL" id="LNXW01000013">
    <property type="protein sequence ID" value="KTC79097.1"/>
    <property type="molecule type" value="Genomic_DNA"/>
</dbReference>
<evidence type="ECO:0000259" key="2">
    <source>
        <dbReference type="PROSITE" id="PS50181"/>
    </source>
</evidence>
<dbReference type="InterPro" id="IPR001810">
    <property type="entry name" value="F-box_dom"/>
</dbReference>
<dbReference type="Gene3D" id="3.90.1200.10">
    <property type="match status" value="2"/>
</dbReference>
<evidence type="ECO:0000256" key="1">
    <source>
        <dbReference type="SAM" id="MobiDB-lite"/>
    </source>
</evidence>
<dbReference type="GO" id="GO:0016301">
    <property type="term" value="F:kinase activity"/>
    <property type="evidence" value="ECO:0007669"/>
    <property type="project" value="UniProtKB-KW"/>
</dbReference>
<dbReference type="Pfam" id="PF01636">
    <property type="entry name" value="APH"/>
    <property type="match status" value="2"/>
</dbReference>
<dbReference type="OrthoDB" id="179763at2"/>
<feature type="domain" description="F-box" evidence="2">
    <location>
        <begin position="2"/>
        <end position="50"/>
    </location>
</feature>
<dbReference type="SUPFAM" id="SSF56112">
    <property type="entry name" value="Protein kinase-like (PK-like)"/>
    <property type="match status" value="2"/>
</dbReference>
<dbReference type="Gene3D" id="3.30.200.20">
    <property type="entry name" value="Phosphorylase Kinase, domain 1"/>
    <property type="match status" value="1"/>
</dbReference>